<dbReference type="InterPro" id="IPR025241">
    <property type="entry name" value="DUF4190"/>
</dbReference>
<name>A0A6J6PDN8_9ZZZZ</name>
<organism evidence="4">
    <name type="scientific">freshwater metagenome</name>
    <dbReference type="NCBI Taxonomy" id="449393"/>
    <lineage>
        <taxon>unclassified sequences</taxon>
        <taxon>metagenomes</taxon>
        <taxon>ecological metagenomes</taxon>
    </lineage>
</organism>
<evidence type="ECO:0000313" key="8">
    <source>
        <dbReference type="EMBL" id="CAB5013516.1"/>
    </source>
</evidence>
<dbReference type="AlphaFoldDB" id="A0A6J6PDN8"/>
<dbReference type="EMBL" id="CAEZXZ010000013">
    <property type="protein sequence ID" value="CAB4694474.1"/>
    <property type="molecule type" value="Genomic_DNA"/>
</dbReference>
<sequence>MVILGIRSANNPGRGIARSVVGGYGLVVSETPTSPPDPTWPAAAPTQAEQSSTSGNAIAALVLAIASWVVCPIVFAIVALVFASLGQKEIAASGGSRHGSELVTAARIVAWINIGLWAALIVIALVIGFVVLVAGGLASITTGSGGAP</sequence>
<protein>
    <submittedName>
        <fullName evidence="4">Unannotated protein</fullName>
    </submittedName>
</protein>
<keyword evidence="1" id="KW-1133">Transmembrane helix</keyword>
<keyword evidence="1" id="KW-0472">Membrane</keyword>
<keyword evidence="1" id="KW-0812">Transmembrane</keyword>
<evidence type="ECO:0000313" key="7">
    <source>
        <dbReference type="EMBL" id="CAB5000167.1"/>
    </source>
</evidence>
<gene>
    <name evidence="3" type="ORF">UFOPK2310_00248</name>
    <name evidence="4" type="ORF">UFOPK2625_00169</name>
    <name evidence="5" type="ORF">UFOPK2809_00032</name>
    <name evidence="6" type="ORF">UFOPK3425_00051</name>
    <name evidence="7" type="ORF">UFOPK4043_00443</name>
    <name evidence="8" type="ORF">UFOPK4092_00520</name>
</gene>
<dbReference type="EMBL" id="CAFBPA010000046">
    <property type="protein sequence ID" value="CAB5000167.1"/>
    <property type="molecule type" value="Genomic_DNA"/>
</dbReference>
<dbReference type="EMBL" id="CAFBPJ010000040">
    <property type="protein sequence ID" value="CAB5013516.1"/>
    <property type="molecule type" value="Genomic_DNA"/>
</dbReference>
<feature type="transmembrane region" description="Helical" evidence="1">
    <location>
        <begin position="57"/>
        <end position="85"/>
    </location>
</feature>
<evidence type="ECO:0000259" key="2">
    <source>
        <dbReference type="Pfam" id="PF13828"/>
    </source>
</evidence>
<evidence type="ECO:0000256" key="1">
    <source>
        <dbReference type="SAM" id="Phobius"/>
    </source>
</evidence>
<dbReference type="EMBL" id="CAEZWW010000016">
    <property type="protein sequence ID" value="CAB4664074.1"/>
    <property type="molecule type" value="Genomic_DNA"/>
</dbReference>
<reference evidence="4" key="1">
    <citation type="submission" date="2020-05" db="EMBL/GenBank/DDBJ databases">
        <authorList>
            <person name="Chiriac C."/>
            <person name="Salcher M."/>
            <person name="Ghai R."/>
            <person name="Kavagutti S V."/>
        </authorList>
    </citation>
    <scope>NUCLEOTIDE SEQUENCE</scope>
</reference>
<evidence type="ECO:0000313" key="4">
    <source>
        <dbReference type="EMBL" id="CAB4694474.1"/>
    </source>
</evidence>
<evidence type="ECO:0000313" key="3">
    <source>
        <dbReference type="EMBL" id="CAB4664074.1"/>
    </source>
</evidence>
<evidence type="ECO:0000313" key="5">
    <source>
        <dbReference type="EMBL" id="CAB4736016.1"/>
    </source>
</evidence>
<proteinExistence type="predicted"/>
<evidence type="ECO:0000313" key="6">
    <source>
        <dbReference type="EMBL" id="CAB4858881.1"/>
    </source>
</evidence>
<feature type="transmembrane region" description="Helical" evidence="1">
    <location>
        <begin position="105"/>
        <end position="138"/>
    </location>
</feature>
<dbReference type="Pfam" id="PF13828">
    <property type="entry name" value="DUF4190"/>
    <property type="match status" value="1"/>
</dbReference>
<dbReference type="EMBL" id="CAEZZA010000002">
    <property type="protein sequence ID" value="CAB4736016.1"/>
    <property type="molecule type" value="Genomic_DNA"/>
</dbReference>
<accession>A0A6J6PDN8</accession>
<feature type="domain" description="DUF4190" evidence="2">
    <location>
        <begin position="57"/>
        <end position="119"/>
    </location>
</feature>
<dbReference type="EMBL" id="CAFBLV010000004">
    <property type="protein sequence ID" value="CAB4858881.1"/>
    <property type="molecule type" value="Genomic_DNA"/>
</dbReference>